<evidence type="ECO:0000256" key="10">
    <source>
        <dbReference type="ARBA" id="ARBA00023136"/>
    </source>
</evidence>
<dbReference type="GO" id="GO:0020037">
    <property type="term" value="F:heme binding"/>
    <property type="evidence" value="ECO:0007669"/>
    <property type="project" value="InterPro"/>
</dbReference>
<protein>
    <submittedName>
        <fullName evidence="14">Uncharacterized protein</fullName>
    </submittedName>
</protein>
<dbReference type="STRING" id="1531966.A0A0A1T7T2"/>
<proteinExistence type="inferred from homology"/>
<keyword evidence="5 11" id="KW-0479">Metal-binding</keyword>
<evidence type="ECO:0000313" key="15">
    <source>
        <dbReference type="Proteomes" id="UP000039046"/>
    </source>
</evidence>
<dbReference type="InterPro" id="IPR002401">
    <property type="entry name" value="Cyt_P450_E_grp-I"/>
</dbReference>
<dbReference type="InterPro" id="IPR001128">
    <property type="entry name" value="Cyt_P450"/>
</dbReference>
<dbReference type="OrthoDB" id="1470350at2759"/>
<dbReference type="PROSITE" id="PS00086">
    <property type="entry name" value="CYTOCHROME_P450"/>
    <property type="match status" value="1"/>
</dbReference>
<dbReference type="PANTHER" id="PTHR24287">
    <property type="entry name" value="P450, PUTATIVE (EUROFUNG)-RELATED"/>
    <property type="match status" value="1"/>
</dbReference>
<dbReference type="CDD" id="cd11063">
    <property type="entry name" value="CYP52"/>
    <property type="match status" value="1"/>
</dbReference>
<dbReference type="PANTHER" id="PTHR24287:SF5">
    <property type="entry name" value="P450, PUTATIVE (EUROFUNG)-RELATED"/>
    <property type="match status" value="1"/>
</dbReference>
<keyword evidence="9 12" id="KW-0503">Monooxygenase</keyword>
<dbReference type="GO" id="GO:0004497">
    <property type="term" value="F:monooxygenase activity"/>
    <property type="evidence" value="ECO:0007669"/>
    <property type="project" value="UniProtKB-KW"/>
</dbReference>
<keyword evidence="10 13" id="KW-0472">Membrane</keyword>
<gene>
    <name evidence="14" type="ORF">VHEMI02413</name>
</gene>
<evidence type="ECO:0000256" key="1">
    <source>
        <dbReference type="ARBA" id="ARBA00001971"/>
    </source>
</evidence>
<dbReference type="EMBL" id="CDHN01000001">
    <property type="protein sequence ID" value="CEJ82342.1"/>
    <property type="molecule type" value="Genomic_DNA"/>
</dbReference>
<comment type="similarity">
    <text evidence="3 12">Belongs to the cytochrome P450 family.</text>
</comment>
<evidence type="ECO:0000256" key="6">
    <source>
        <dbReference type="ARBA" id="ARBA00022989"/>
    </source>
</evidence>
<evidence type="ECO:0000256" key="9">
    <source>
        <dbReference type="ARBA" id="ARBA00023033"/>
    </source>
</evidence>
<dbReference type="GO" id="GO:0016705">
    <property type="term" value="F:oxidoreductase activity, acting on paired donors, with incorporation or reduction of molecular oxygen"/>
    <property type="evidence" value="ECO:0007669"/>
    <property type="project" value="InterPro"/>
</dbReference>
<name>A0A0A1T7T2_9HYPO</name>
<comment type="subcellular location">
    <subcellularLocation>
        <location evidence="2">Membrane</location>
        <topology evidence="2">Single-pass membrane protein</topology>
    </subcellularLocation>
</comment>
<feature type="binding site" description="axial binding residue" evidence="11">
    <location>
        <position position="475"/>
    </location>
    <ligand>
        <name>heme</name>
        <dbReference type="ChEBI" id="CHEBI:30413"/>
    </ligand>
    <ligandPart>
        <name>Fe</name>
        <dbReference type="ChEBI" id="CHEBI:18248"/>
    </ligandPart>
</feature>
<evidence type="ECO:0000256" key="5">
    <source>
        <dbReference type="ARBA" id="ARBA00022723"/>
    </source>
</evidence>
<keyword evidence="11 12" id="KW-0349">Heme</keyword>
<dbReference type="PRINTS" id="PR00385">
    <property type="entry name" value="P450"/>
</dbReference>
<sequence length="535" mass="60044">MGLIETLLEHVSIKTIAGFLVFAFGARIILSPIITRAKLKRLGGKRAVAVPSWAPLGLDLVREGMAAADKHLNIEFWNDYLFKNSPHGTAESSVAFRRIIFTSHPDNIKAILATQFSEYGKGKDFHEEWKDFLGDSIFTTDGDQWHASRQLIRPQFTRDRVSDLECFESHMQTLFKVIANGGALNGPDQPVNMAAANGRVVDMSEIFFRYTLDVATEFLLGNDVQSLTTVKQEFAEAFNDVQRIQNMLSRGGNLRHIFPKGNFFAGLKTINNFVNFFIEKALVLTPQELEKTAASEKDYSFLHALAGFTRDPKVLRDQIIAVLLAGRDTTACTLSWAIYELARHPDAVTKLRQEILDTLGPDELPTYANLKNMSYLKNVINETLRLYPVVPFNVRRALKDTTLPTGGGPNGTDPISVLEGTPIAYSTLMMQRRSDIYPSVSEGFADIEEWSPERWTNWHPKSFEYIPFNAGPRICIGQQFALTEMAYTLCRLFQRFESVTTHMHPIDGGNPKLKSEIVLAPAQGVYVSFLEPTPV</sequence>
<dbReference type="GO" id="GO:0016020">
    <property type="term" value="C:membrane"/>
    <property type="evidence" value="ECO:0007669"/>
    <property type="project" value="UniProtKB-SubCell"/>
</dbReference>
<evidence type="ECO:0000256" key="13">
    <source>
        <dbReference type="SAM" id="Phobius"/>
    </source>
</evidence>
<dbReference type="Gene3D" id="1.10.630.10">
    <property type="entry name" value="Cytochrome P450"/>
    <property type="match status" value="1"/>
</dbReference>
<keyword evidence="7 12" id="KW-0560">Oxidoreductase</keyword>
<dbReference type="InterPro" id="IPR036396">
    <property type="entry name" value="Cyt_P450_sf"/>
</dbReference>
<evidence type="ECO:0000256" key="2">
    <source>
        <dbReference type="ARBA" id="ARBA00004167"/>
    </source>
</evidence>
<comment type="cofactor">
    <cofactor evidence="1 11">
        <name>heme</name>
        <dbReference type="ChEBI" id="CHEBI:30413"/>
    </cofactor>
</comment>
<dbReference type="Proteomes" id="UP000039046">
    <property type="component" value="Unassembled WGS sequence"/>
</dbReference>
<evidence type="ECO:0000256" key="7">
    <source>
        <dbReference type="ARBA" id="ARBA00023002"/>
    </source>
</evidence>
<keyword evidence="8 11" id="KW-0408">Iron</keyword>
<dbReference type="AlphaFoldDB" id="A0A0A1T7T2"/>
<dbReference type="Pfam" id="PF00067">
    <property type="entry name" value="p450"/>
    <property type="match status" value="1"/>
</dbReference>
<evidence type="ECO:0000256" key="11">
    <source>
        <dbReference type="PIRSR" id="PIRSR602401-1"/>
    </source>
</evidence>
<keyword evidence="15" id="KW-1185">Reference proteome</keyword>
<evidence type="ECO:0000256" key="12">
    <source>
        <dbReference type="RuleBase" id="RU000461"/>
    </source>
</evidence>
<feature type="transmembrane region" description="Helical" evidence="13">
    <location>
        <begin position="16"/>
        <end position="35"/>
    </location>
</feature>
<dbReference type="PRINTS" id="PR00463">
    <property type="entry name" value="EP450I"/>
</dbReference>
<evidence type="ECO:0000256" key="8">
    <source>
        <dbReference type="ARBA" id="ARBA00023004"/>
    </source>
</evidence>
<dbReference type="HOGENOM" id="CLU_001570_27_0_1"/>
<evidence type="ECO:0000256" key="4">
    <source>
        <dbReference type="ARBA" id="ARBA00022692"/>
    </source>
</evidence>
<organism evidence="14 15">
    <name type="scientific">[Torrubiella] hemipterigena</name>
    <dbReference type="NCBI Taxonomy" id="1531966"/>
    <lineage>
        <taxon>Eukaryota</taxon>
        <taxon>Fungi</taxon>
        <taxon>Dikarya</taxon>
        <taxon>Ascomycota</taxon>
        <taxon>Pezizomycotina</taxon>
        <taxon>Sordariomycetes</taxon>
        <taxon>Hypocreomycetidae</taxon>
        <taxon>Hypocreales</taxon>
        <taxon>Clavicipitaceae</taxon>
        <taxon>Clavicipitaceae incertae sedis</taxon>
        <taxon>'Torrubiella' clade</taxon>
    </lineage>
</organism>
<dbReference type="InterPro" id="IPR017972">
    <property type="entry name" value="Cyt_P450_CS"/>
</dbReference>
<dbReference type="GO" id="GO:0005506">
    <property type="term" value="F:iron ion binding"/>
    <property type="evidence" value="ECO:0007669"/>
    <property type="project" value="InterPro"/>
</dbReference>
<dbReference type="InterPro" id="IPR047146">
    <property type="entry name" value="Cyt_P450_E_CYP52_fungi"/>
</dbReference>
<reference evidence="14 15" key="1">
    <citation type="journal article" date="2015" name="Genome Announc.">
        <title>Draft Genome Sequence and Gene Annotation of the Entomopathogenic Fungus Verticillium hemipterigenum.</title>
        <authorList>
            <person name="Horn F."/>
            <person name="Habel A."/>
            <person name="Scharf D.H."/>
            <person name="Dworschak J."/>
            <person name="Brakhage A.A."/>
            <person name="Guthke R."/>
            <person name="Hertweck C."/>
            <person name="Linde J."/>
        </authorList>
    </citation>
    <scope>NUCLEOTIDE SEQUENCE [LARGE SCALE GENOMIC DNA]</scope>
</reference>
<evidence type="ECO:0000256" key="3">
    <source>
        <dbReference type="ARBA" id="ARBA00010617"/>
    </source>
</evidence>
<evidence type="ECO:0000313" key="14">
    <source>
        <dbReference type="EMBL" id="CEJ82342.1"/>
    </source>
</evidence>
<accession>A0A0A1T7T2</accession>
<dbReference type="SUPFAM" id="SSF48264">
    <property type="entry name" value="Cytochrome P450"/>
    <property type="match status" value="1"/>
</dbReference>
<keyword evidence="4 13" id="KW-0812">Transmembrane</keyword>
<keyword evidence="6 13" id="KW-1133">Transmembrane helix</keyword>